<dbReference type="RefSeq" id="WP_023977603.1">
    <property type="nucleotide sequence ID" value="NZ_CBLX010000003.1"/>
</dbReference>
<dbReference type="InterPro" id="IPR002196">
    <property type="entry name" value="Glyco_hydro_24"/>
</dbReference>
<evidence type="ECO:0000313" key="8">
    <source>
        <dbReference type="EMBL" id="CDG38551.1"/>
    </source>
</evidence>
<keyword evidence="6 7" id="KW-0326">Glycosidase</keyword>
<dbReference type="GO" id="GO:0031640">
    <property type="term" value="P:killing of cells of another organism"/>
    <property type="evidence" value="ECO:0007669"/>
    <property type="project" value="UniProtKB-KW"/>
</dbReference>
<dbReference type="GO" id="GO:0016998">
    <property type="term" value="P:cell wall macromolecule catabolic process"/>
    <property type="evidence" value="ECO:0007669"/>
    <property type="project" value="InterPro"/>
</dbReference>
<dbReference type="Pfam" id="PF00959">
    <property type="entry name" value="Phage_lysozyme"/>
    <property type="match status" value="1"/>
</dbReference>
<dbReference type="InterPro" id="IPR034690">
    <property type="entry name" value="Endolysin_T4_type"/>
</dbReference>
<dbReference type="EC" id="3.2.1.17" evidence="7"/>
<comment type="similarity">
    <text evidence="7">Belongs to the glycosyl hydrolase 24 family.</text>
</comment>
<dbReference type="GO" id="GO:0009253">
    <property type="term" value="P:peptidoglycan catabolic process"/>
    <property type="evidence" value="ECO:0007669"/>
    <property type="project" value="InterPro"/>
</dbReference>
<protein>
    <recommendedName>
        <fullName evidence="7">Lysozyme</fullName>
        <ecNumber evidence="7">3.2.1.17</ecNumber>
    </recommendedName>
</protein>
<gene>
    <name evidence="8" type="ORF">ASAP_0506</name>
</gene>
<dbReference type="CDD" id="cd00737">
    <property type="entry name" value="lyz_endolysin_autolysin"/>
    <property type="match status" value="1"/>
</dbReference>
<dbReference type="SUPFAM" id="SSF53955">
    <property type="entry name" value="Lysozyme-like"/>
    <property type="match status" value="1"/>
</dbReference>
<accession>A0A060QH24</accession>
<evidence type="ECO:0000256" key="7">
    <source>
        <dbReference type="RuleBase" id="RU003788"/>
    </source>
</evidence>
<dbReference type="EMBL" id="CBLX010000003">
    <property type="protein sequence ID" value="CDG38551.1"/>
    <property type="molecule type" value="Genomic_DNA"/>
</dbReference>
<comment type="caution">
    <text evidence="8">The sequence shown here is derived from an EMBL/GenBank/DDBJ whole genome shotgun (WGS) entry which is preliminary data.</text>
</comment>
<name>A0A060QH24_9PROT</name>
<sequence>MDDSIRIATALLRRDDVEGLRLAPYLCPAGYWTIGIGNRFLADGSPVTARTPPLTENDALNLLQSTLTDLRKKLRDSISVPLTPNQEGALLSWQFNIGSAAMYRSTLRRLLNQGQYNAAGEQLLRWDKASVKGQMVALPGLRKRRQLERAVYFGQAVTGTSRSI</sequence>
<comment type="catalytic activity">
    <reaction evidence="1 7">
        <text>Hydrolysis of (1-&gt;4)-beta-linkages between N-acetylmuramic acid and N-acetyl-D-glucosamine residues in a peptidoglycan and between N-acetyl-D-glucosamine residues in chitodextrins.</text>
        <dbReference type="EC" id="3.2.1.17"/>
    </reaction>
</comment>
<evidence type="ECO:0000256" key="6">
    <source>
        <dbReference type="ARBA" id="ARBA00023295"/>
    </source>
</evidence>
<dbReference type="InterPro" id="IPR033907">
    <property type="entry name" value="Endolysin_autolysin"/>
</dbReference>
<evidence type="ECO:0000313" key="9">
    <source>
        <dbReference type="Proteomes" id="UP000027583"/>
    </source>
</evidence>
<evidence type="ECO:0000256" key="3">
    <source>
        <dbReference type="ARBA" id="ARBA00022638"/>
    </source>
</evidence>
<dbReference type="PANTHER" id="PTHR38107">
    <property type="match status" value="1"/>
</dbReference>
<dbReference type="Gene3D" id="1.10.530.40">
    <property type="match status" value="1"/>
</dbReference>
<evidence type="ECO:0000256" key="1">
    <source>
        <dbReference type="ARBA" id="ARBA00000632"/>
    </source>
</evidence>
<dbReference type="InterPro" id="IPR051018">
    <property type="entry name" value="Bacteriophage_GH24"/>
</dbReference>
<keyword evidence="3 7" id="KW-0081">Bacteriolytic enzyme</keyword>
<organism evidence="8 9">
    <name type="scientific">Asaia bogorensis</name>
    <dbReference type="NCBI Taxonomy" id="91915"/>
    <lineage>
        <taxon>Bacteria</taxon>
        <taxon>Pseudomonadati</taxon>
        <taxon>Pseudomonadota</taxon>
        <taxon>Alphaproteobacteria</taxon>
        <taxon>Acetobacterales</taxon>
        <taxon>Acetobacteraceae</taxon>
        <taxon>Asaia</taxon>
    </lineage>
</organism>
<keyword evidence="5" id="KW-1035">Host cytoplasm</keyword>
<dbReference type="InterPro" id="IPR023346">
    <property type="entry name" value="Lysozyme-like_dom_sf"/>
</dbReference>
<reference evidence="8 9" key="2">
    <citation type="journal article" date="2014" name="PLoS ONE">
        <title>Evolution of mitochondria reconstructed from the energy metabolism of living bacteria.</title>
        <authorList>
            <person name="Degli Esposti M."/>
            <person name="Chouaia B."/>
            <person name="Comandatore F."/>
            <person name="Crotti E."/>
            <person name="Sassera D."/>
            <person name="Lievens P.M."/>
            <person name="Daffonchio D."/>
            <person name="Bandi C."/>
        </authorList>
    </citation>
    <scope>NUCLEOTIDE SEQUENCE [LARGE SCALE GENOMIC DNA]</scope>
    <source>
        <strain evidence="8 9">SF2.1</strain>
    </source>
</reference>
<dbReference type="Proteomes" id="UP000027583">
    <property type="component" value="Unassembled WGS sequence"/>
</dbReference>
<dbReference type="AlphaFoldDB" id="A0A060QH24"/>
<evidence type="ECO:0000256" key="4">
    <source>
        <dbReference type="ARBA" id="ARBA00022801"/>
    </source>
</evidence>
<dbReference type="GO" id="GO:0042742">
    <property type="term" value="P:defense response to bacterium"/>
    <property type="evidence" value="ECO:0007669"/>
    <property type="project" value="UniProtKB-KW"/>
</dbReference>
<dbReference type="InterPro" id="IPR023347">
    <property type="entry name" value="Lysozyme_dom_sf"/>
</dbReference>
<evidence type="ECO:0000256" key="2">
    <source>
        <dbReference type="ARBA" id="ARBA00022529"/>
    </source>
</evidence>
<proteinExistence type="inferred from homology"/>
<keyword evidence="2 7" id="KW-0929">Antimicrobial</keyword>
<dbReference type="eggNOG" id="COG3772">
    <property type="taxonomic scope" value="Bacteria"/>
</dbReference>
<keyword evidence="4 7" id="KW-0378">Hydrolase</keyword>
<dbReference type="HAMAP" id="MF_04110">
    <property type="entry name" value="ENDOLYSIN_T4"/>
    <property type="match status" value="1"/>
</dbReference>
<reference evidence="8 9" key="1">
    <citation type="journal article" date="2014" name="Genome Biol. Evol.">
        <title>Acetic acid bacteria genomes reveal functional traits for adaptation to life in insect guts.</title>
        <authorList>
            <person name="Chouaia B."/>
            <person name="Gaiarsa S."/>
            <person name="Crotti E."/>
            <person name="Comandatore F."/>
            <person name="Degli Esposti M."/>
            <person name="Ricci I."/>
            <person name="Alma A."/>
            <person name="Favia G."/>
            <person name="Bandi C."/>
            <person name="Daffonchio D."/>
        </authorList>
    </citation>
    <scope>NUCLEOTIDE SEQUENCE [LARGE SCALE GENOMIC DNA]</scope>
    <source>
        <strain evidence="8 9">SF2.1</strain>
    </source>
</reference>
<evidence type="ECO:0000256" key="5">
    <source>
        <dbReference type="ARBA" id="ARBA00023200"/>
    </source>
</evidence>
<dbReference type="PANTHER" id="PTHR38107:SF3">
    <property type="entry name" value="LYSOZYME RRRD-RELATED"/>
    <property type="match status" value="1"/>
</dbReference>
<dbReference type="GO" id="GO:0003796">
    <property type="term" value="F:lysozyme activity"/>
    <property type="evidence" value="ECO:0007669"/>
    <property type="project" value="UniProtKB-EC"/>
</dbReference>